<reference evidence="12 13" key="1">
    <citation type="submission" date="2017-02" db="EMBL/GenBank/DDBJ databases">
        <title>Chromobacterium haemolyticum H5244.</title>
        <authorList>
            <person name="Gulvik C.A."/>
        </authorList>
    </citation>
    <scope>NUCLEOTIDE SEQUENCE [LARGE SCALE GENOMIC DNA]</scope>
    <source>
        <strain evidence="12 13">H5244</strain>
    </source>
</reference>
<gene>
    <name evidence="12" type="ORF">B0T45_19470</name>
</gene>
<evidence type="ECO:0000256" key="2">
    <source>
        <dbReference type="ARBA" id="ARBA00001966"/>
    </source>
</evidence>
<dbReference type="GO" id="GO:0008670">
    <property type="term" value="F:2,4-dienoyl-CoA reductase (NADPH) activity"/>
    <property type="evidence" value="ECO:0007669"/>
    <property type="project" value="TreeGrafter"/>
</dbReference>
<dbReference type="GO" id="GO:0033543">
    <property type="term" value="P:fatty acid beta-oxidation, unsaturated, even number, reductase/isomerase pathway"/>
    <property type="evidence" value="ECO:0007669"/>
    <property type="project" value="TreeGrafter"/>
</dbReference>
<protein>
    <submittedName>
        <fullName evidence="12">Oxidoreductase</fullName>
    </submittedName>
</protein>
<dbReference type="EMBL" id="MUKV01000035">
    <property type="protein sequence ID" value="OQS33981.1"/>
    <property type="molecule type" value="Genomic_DNA"/>
</dbReference>
<dbReference type="GO" id="GO:0051536">
    <property type="term" value="F:iron-sulfur cluster binding"/>
    <property type="evidence" value="ECO:0007669"/>
    <property type="project" value="UniProtKB-KW"/>
</dbReference>
<dbReference type="RefSeq" id="WP_081556610.1">
    <property type="nucleotide sequence ID" value="NZ_MUKV01000035.1"/>
</dbReference>
<keyword evidence="5" id="KW-0288">FMN</keyword>
<evidence type="ECO:0000256" key="8">
    <source>
        <dbReference type="ARBA" id="ARBA00023004"/>
    </source>
</evidence>
<dbReference type="GO" id="GO:0010181">
    <property type="term" value="F:FMN binding"/>
    <property type="evidence" value="ECO:0007669"/>
    <property type="project" value="InterPro"/>
</dbReference>
<dbReference type="SUPFAM" id="SSF51395">
    <property type="entry name" value="FMN-linked oxidoreductases"/>
    <property type="match status" value="1"/>
</dbReference>
<dbReference type="PRINTS" id="PR00368">
    <property type="entry name" value="FADPNR"/>
</dbReference>
<dbReference type="AlphaFoldDB" id="A0A1W0CH06"/>
<keyword evidence="6" id="KW-0479">Metal-binding</keyword>
<dbReference type="InterPro" id="IPR013785">
    <property type="entry name" value="Aldolase_TIM"/>
</dbReference>
<evidence type="ECO:0000313" key="13">
    <source>
        <dbReference type="Proteomes" id="UP000192721"/>
    </source>
</evidence>
<evidence type="ECO:0000256" key="1">
    <source>
        <dbReference type="ARBA" id="ARBA00001917"/>
    </source>
</evidence>
<proteinExistence type="inferred from homology"/>
<dbReference type="Gene3D" id="3.40.50.720">
    <property type="entry name" value="NAD(P)-binding Rossmann-like Domain"/>
    <property type="match status" value="1"/>
</dbReference>
<comment type="similarity">
    <text evidence="3">In the N-terminal section; belongs to the NADH:flavin oxidoreductase/NADH oxidase family.</text>
</comment>
<evidence type="ECO:0000256" key="9">
    <source>
        <dbReference type="ARBA" id="ARBA00023014"/>
    </source>
</evidence>
<feature type="domain" description="FAD/NAD(P)-binding" evidence="11">
    <location>
        <begin position="388"/>
        <end position="617"/>
    </location>
</feature>
<organism evidence="12 13">
    <name type="scientific">Chromobacterium haemolyticum</name>
    <dbReference type="NCBI Taxonomy" id="394935"/>
    <lineage>
        <taxon>Bacteria</taxon>
        <taxon>Pseudomonadati</taxon>
        <taxon>Pseudomonadota</taxon>
        <taxon>Betaproteobacteria</taxon>
        <taxon>Neisseriales</taxon>
        <taxon>Chromobacteriaceae</taxon>
        <taxon>Chromobacterium</taxon>
    </lineage>
</organism>
<dbReference type="InterPro" id="IPR001155">
    <property type="entry name" value="OxRdtase_FMN_N"/>
</dbReference>
<accession>A0A1W0CH06</accession>
<dbReference type="Proteomes" id="UP000192721">
    <property type="component" value="Unassembled WGS sequence"/>
</dbReference>
<dbReference type="PANTHER" id="PTHR42917">
    <property type="entry name" value="2,4-DIENOYL-COA REDUCTASE"/>
    <property type="match status" value="1"/>
</dbReference>
<dbReference type="Gene3D" id="3.20.20.70">
    <property type="entry name" value="Aldolase class I"/>
    <property type="match status" value="1"/>
</dbReference>
<dbReference type="InterPro" id="IPR036188">
    <property type="entry name" value="FAD/NAD-bd_sf"/>
</dbReference>
<evidence type="ECO:0000256" key="7">
    <source>
        <dbReference type="ARBA" id="ARBA00023002"/>
    </source>
</evidence>
<dbReference type="Gene3D" id="3.50.50.60">
    <property type="entry name" value="FAD/NAD(P)-binding domain"/>
    <property type="match status" value="1"/>
</dbReference>
<dbReference type="InterPro" id="IPR051793">
    <property type="entry name" value="NADH:flavin_oxidoreductase"/>
</dbReference>
<evidence type="ECO:0000256" key="6">
    <source>
        <dbReference type="ARBA" id="ARBA00022723"/>
    </source>
</evidence>
<dbReference type="Pfam" id="PF00724">
    <property type="entry name" value="Oxidored_FMN"/>
    <property type="match status" value="1"/>
</dbReference>
<feature type="domain" description="NADH:flavin oxidoreductase/NADH oxidase N-terminal" evidence="10">
    <location>
        <begin position="8"/>
        <end position="341"/>
    </location>
</feature>
<dbReference type="PANTHER" id="PTHR42917:SF2">
    <property type="entry name" value="2,4-DIENOYL-COA REDUCTASE [(2E)-ENOYL-COA-PRODUCING]"/>
    <property type="match status" value="1"/>
</dbReference>
<dbReference type="GO" id="GO:0046872">
    <property type="term" value="F:metal ion binding"/>
    <property type="evidence" value="ECO:0007669"/>
    <property type="project" value="UniProtKB-KW"/>
</dbReference>
<comment type="cofactor">
    <cofactor evidence="2">
        <name>[4Fe-4S] cluster</name>
        <dbReference type="ChEBI" id="CHEBI:49883"/>
    </cofactor>
</comment>
<evidence type="ECO:0000313" key="12">
    <source>
        <dbReference type="EMBL" id="OQS33981.1"/>
    </source>
</evidence>
<name>A0A1W0CH06_9NEIS</name>
<evidence type="ECO:0000259" key="10">
    <source>
        <dbReference type="Pfam" id="PF00724"/>
    </source>
</evidence>
<evidence type="ECO:0000256" key="4">
    <source>
        <dbReference type="ARBA" id="ARBA00022630"/>
    </source>
</evidence>
<comment type="cofactor">
    <cofactor evidence="1">
        <name>FMN</name>
        <dbReference type="ChEBI" id="CHEBI:58210"/>
    </cofactor>
</comment>
<comment type="caution">
    <text evidence="12">The sequence shown here is derived from an EMBL/GenBank/DDBJ whole genome shotgun (WGS) entry which is preliminary data.</text>
</comment>
<keyword evidence="4" id="KW-0285">Flavoprotein</keyword>
<keyword evidence="7" id="KW-0560">Oxidoreductase</keyword>
<dbReference type="SUPFAM" id="SSF51905">
    <property type="entry name" value="FAD/NAD(P)-binding domain"/>
    <property type="match status" value="1"/>
</dbReference>
<dbReference type="Pfam" id="PF07992">
    <property type="entry name" value="Pyr_redox_2"/>
    <property type="match status" value="1"/>
</dbReference>
<evidence type="ECO:0000256" key="3">
    <source>
        <dbReference type="ARBA" id="ARBA00011048"/>
    </source>
</evidence>
<keyword evidence="9" id="KW-0411">Iron-sulfur</keyword>
<dbReference type="InterPro" id="IPR023753">
    <property type="entry name" value="FAD/NAD-binding_dom"/>
</dbReference>
<sequence length="651" mass="69083">MSTLFPLLFSPLRIGPALLKNRIMSTGHDTVLPEDSRVSPALVAYHRARARGGVGLIVLQVSGVHETARYTSHALMATDDSCVPGYRQLAEAVHAEGCKLFAQLFHPGCEIMESADGLLSVAYAPSATPSERFHVQPRALSREMIDEIIAGYGAAARRLRAAGVDGAEIVASHGYLPAQFLNPQVNRRQDGYGGDDAGRLRFLREAVAAARAGGGPGFVVGLRISAGEEEGEGMDAELALAATRALESELDYVSLVAGSSATLGAAIHIAPPMALPAAYLAAQAARFKRALSIPVLLAGRINQPQEAEQLLADGQADGCGMTRALICDPELPAKAEQGRHDDIRACIGCNQACIGRFHRGLPISCIQHPQSGRELEYGELRPAAAPRRVLVAGGGPAGMKAAVIAAQRGHQVSLYEAGPQLGGQALLAQLLPGRAEFGGLITNLERELQLAGVEVRRNVRVDRELVRRLAPDAVVVATGARPRWPALEGGGAMQVLDAWQVLRGEAVRGGKVLVADWRCDWIGPGIALRLAAAGHQVRLAVNGTHAGEALQMYVRDHLAGQLQRAGVAVTPYARLYGHDDDSVYLLHTASEEAMVESDVDCLVLCQGHQAEDGLLEELSGCGAELHAIGDCLVPRTAEEAIYEGMRLGWRL</sequence>
<evidence type="ECO:0000256" key="5">
    <source>
        <dbReference type="ARBA" id="ARBA00022643"/>
    </source>
</evidence>
<evidence type="ECO:0000259" key="11">
    <source>
        <dbReference type="Pfam" id="PF07992"/>
    </source>
</evidence>
<keyword evidence="8" id="KW-0408">Iron</keyword>